<comment type="similarity">
    <text evidence="3">Belongs to the TRAFAC class myosin-kinesin ATPase superfamily. Kinesin family.</text>
</comment>
<organism evidence="6 7">
    <name type="scientific">Ectocarpus siliculosus</name>
    <name type="common">Brown alga</name>
    <name type="synonym">Conferva siliculosa</name>
    <dbReference type="NCBI Taxonomy" id="2880"/>
    <lineage>
        <taxon>Eukaryota</taxon>
        <taxon>Sar</taxon>
        <taxon>Stramenopiles</taxon>
        <taxon>Ochrophyta</taxon>
        <taxon>PX clade</taxon>
        <taxon>Phaeophyceae</taxon>
        <taxon>Ectocarpales</taxon>
        <taxon>Ectocarpaceae</taxon>
        <taxon>Ectocarpus</taxon>
    </lineage>
</organism>
<evidence type="ECO:0000313" key="6">
    <source>
        <dbReference type="EMBL" id="CBN77091.2"/>
    </source>
</evidence>
<dbReference type="STRING" id="2880.D8LL93"/>
<name>D8LL93_ECTSI</name>
<keyword evidence="2 3" id="KW-0505">Motor protein</keyword>
<dbReference type="SUPFAM" id="SSF52540">
    <property type="entry name" value="P-loop containing nucleoside triphosphate hydrolases"/>
    <property type="match status" value="1"/>
</dbReference>
<evidence type="ECO:0000256" key="4">
    <source>
        <dbReference type="SAM" id="MobiDB-lite"/>
    </source>
</evidence>
<gene>
    <name evidence="6" type="ORF">Esi_0036_0014</name>
</gene>
<dbReference type="GO" id="GO:0008017">
    <property type="term" value="F:microtubule binding"/>
    <property type="evidence" value="ECO:0007669"/>
    <property type="project" value="InterPro"/>
</dbReference>
<feature type="domain" description="Kinesin motor" evidence="5">
    <location>
        <begin position="1"/>
        <end position="58"/>
    </location>
</feature>
<dbReference type="InterPro" id="IPR001752">
    <property type="entry name" value="Kinesin_motor_dom"/>
</dbReference>
<keyword evidence="1" id="KW-0175">Coiled coil</keyword>
<dbReference type="Pfam" id="PF00225">
    <property type="entry name" value="Kinesin"/>
    <property type="match status" value="1"/>
</dbReference>
<reference evidence="6 7" key="1">
    <citation type="journal article" date="2010" name="Nature">
        <title>The Ectocarpus genome and the independent evolution of multicellularity in brown algae.</title>
        <authorList>
            <person name="Cock J.M."/>
            <person name="Sterck L."/>
            <person name="Rouze P."/>
            <person name="Scornet D."/>
            <person name="Allen A.E."/>
            <person name="Amoutzias G."/>
            <person name="Anthouard V."/>
            <person name="Artiguenave F."/>
            <person name="Aury J.M."/>
            <person name="Badger J.H."/>
            <person name="Beszteri B."/>
            <person name="Billiau K."/>
            <person name="Bonnet E."/>
            <person name="Bothwell J.H."/>
            <person name="Bowler C."/>
            <person name="Boyen C."/>
            <person name="Brownlee C."/>
            <person name="Carrano C.J."/>
            <person name="Charrier B."/>
            <person name="Cho G.Y."/>
            <person name="Coelho S.M."/>
            <person name="Collen J."/>
            <person name="Corre E."/>
            <person name="Da Silva C."/>
            <person name="Delage L."/>
            <person name="Delaroque N."/>
            <person name="Dittami S.M."/>
            <person name="Doulbeau S."/>
            <person name="Elias M."/>
            <person name="Farnham G."/>
            <person name="Gachon C.M."/>
            <person name="Gschloessl B."/>
            <person name="Heesch S."/>
            <person name="Jabbari K."/>
            <person name="Jubin C."/>
            <person name="Kawai H."/>
            <person name="Kimura K."/>
            <person name="Kloareg B."/>
            <person name="Kupper F.C."/>
            <person name="Lang D."/>
            <person name="Le Bail A."/>
            <person name="Leblanc C."/>
            <person name="Lerouge P."/>
            <person name="Lohr M."/>
            <person name="Lopez P.J."/>
            <person name="Martens C."/>
            <person name="Maumus F."/>
            <person name="Michel G."/>
            <person name="Miranda-Saavedra D."/>
            <person name="Morales J."/>
            <person name="Moreau H."/>
            <person name="Motomura T."/>
            <person name="Nagasato C."/>
            <person name="Napoli C.A."/>
            <person name="Nelson D.R."/>
            <person name="Nyvall-Collen P."/>
            <person name="Peters A.F."/>
            <person name="Pommier C."/>
            <person name="Potin P."/>
            <person name="Poulain J."/>
            <person name="Quesneville H."/>
            <person name="Read B."/>
            <person name="Rensing S.A."/>
            <person name="Ritter A."/>
            <person name="Rousvoal S."/>
            <person name="Samanta M."/>
            <person name="Samson G."/>
            <person name="Schroeder D.C."/>
            <person name="Segurens B."/>
            <person name="Strittmatter M."/>
            <person name="Tonon T."/>
            <person name="Tregear J.W."/>
            <person name="Valentin K."/>
            <person name="von Dassow P."/>
            <person name="Yamagishi T."/>
            <person name="Van de Peer Y."/>
            <person name="Wincker P."/>
        </authorList>
    </citation>
    <scope>NUCLEOTIDE SEQUENCE [LARGE SCALE GENOMIC DNA]</scope>
    <source>
        <strain evidence="7">Ec32 / CCAP1310/4</strain>
    </source>
</reference>
<dbReference type="InterPro" id="IPR036961">
    <property type="entry name" value="Kinesin_motor_dom_sf"/>
</dbReference>
<protein>
    <recommendedName>
        <fullName evidence="5">Kinesin motor domain-containing protein</fullName>
    </recommendedName>
</protein>
<evidence type="ECO:0000256" key="2">
    <source>
        <dbReference type="ARBA" id="ARBA00023175"/>
    </source>
</evidence>
<evidence type="ECO:0000256" key="3">
    <source>
        <dbReference type="PROSITE-ProRule" id="PRU00283"/>
    </source>
</evidence>
<dbReference type="EMBL" id="FN649745">
    <property type="protein sequence ID" value="CBN77091.2"/>
    <property type="molecule type" value="Genomic_DNA"/>
</dbReference>
<dbReference type="AlphaFoldDB" id="D8LL93"/>
<keyword evidence="3" id="KW-0547">Nucleotide-binding</keyword>
<dbReference type="InParanoid" id="D8LL93"/>
<feature type="compositionally biased region" description="Pro residues" evidence="4">
    <location>
        <begin position="146"/>
        <end position="158"/>
    </location>
</feature>
<sequence>MGGAWSRRGFDRVLKPGVDQAQVYSDVKRVAHGVSQGFNGTIFAYGQTGSGKTYTMGGATATLSASPAAATPATAAAAGVTTPSGGNAGATAPSPCHAGSAGVLPLPAPSPSSPFAGMPEAAPTNSAPVPASPGYSSSVSPSTLLMPPPPPPPLPLQPPGGLRTGLHPIWTLPSSYALGVV</sequence>
<dbReference type="InterPro" id="IPR027640">
    <property type="entry name" value="Kinesin-like_fam"/>
</dbReference>
<accession>D8LL93</accession>
<dbReference type="GO" id="GO:0007018">
    <property type="term" value="P:microtubule-based movement"/>
    <property type="evidence" value="ECO:0007669"/>
    <property type="project" value="InterPro"/>
</dbReference>
<keyword evidence="7" id="KW-1185">Reference proteome</keyword>
<feature type="compositionally biased region" description="Low complexity" evidence="4">
    <location>
        <begin position="126"/>
        <end position="145"/>
    </location>
</feature>
<feature type="region of interest" description="Disordered" evidence="4">
    <location>
        <begin position="78"/>
        <end position="160"/>
    </location>
</feature>
<dbReference type="eggNOG" id="KOG0239">
    <property type="taxonomic scope" value="Eukaryota"/>
</dbReference>
<dbReference type="EMBL" id="FN648553">
    <property type="protein sequence ID" value="CBN77091.2"/>
    <property type="molecule type" value="Genomic_DNA"/>
</dbReference>
<evidence type="ECO:0000256" key="1">
    <source>
        <dbReference type="ARBA" id="ARBA00023054"/>
    </source>
</evidence>
<dbReference type="PANTHER" id="PTHR47968:SF75">
    <property type="entry name" value="CENTROMERE-ASSOCIATED PROTEIN E"/>
    <property type="match status" value="1"/>
</dbReference>
<dbReference type="GO" id="GO:0005524">
    <property type="term" value="F:ATP binding"/>
    <property type="evidence" value="ECO:0007669"/>
    <property type="project" value="UniProtKB-UniRule"/>
</dbReference>
<feature type="binding site" evidence="3">
    <location>
        <begin position="46"/>
        <end position="53"/>
    </location>
    <ligand>
        <name>ATP</name>
        <dbReference type="ChEBI" id="CHEBI:30616"/>
    </ligand>
</feature>
<proteinExistence type="inferred from homology"/>
<evidence type="ECO:0000313" key="7">
    <source>
        <dbReference type="Proteomes" id="UP000002630"/>
    </source>
</evidence>
<dbReference type="InterPro" id="IPR027417">
    <property type="entry name" value="P-loop_NTPase"/>
</dbReference>
<keyword evidence="3" id="KW-0067">ATP-binding</keyword>
<evidence type="ECO:0000259" key="5">
    <source>
        <dbReference type="PROSITE" id="PS50067"/>
    </source>
</evidence>
<dbReference type="Proteomes" id="UP000002630">
    <property type="component" value="Linkage Group LG20"/>
</dbReference>
<dbReference type="Gene3D" id="3.40.850.10">
    <property type="entry name" value="Kinesin motor domain"/>
    <property type="match status" value="1"/>
</dbReference>
<dbReference type="GO" id="GO:0003777">
    <property type="term" value="F:microtubule motor activity"/>
    <property type="evidence" value="ECO:0007669"/>
    <property type="project" value="InterPro"/>
</dbReference>
<feature type="non-terminal residue" evidence="6">
    <location>
        <position position="181"/>
    </location>
</feature>
<dbReference type="PANTHER" id="PTHR47968">
    <property type="entry name" value="CENTROMERE PROTEIN E"/>
    <property type="match status" value="1"/>
</dbReference>
<dbReference type="PROSITE" id="PS50067">
    <property type="entry name" value="KINESIN_MOTOR_2"/>
    <property type="match status" value="1"/>
</dbReference>